<evidence type="ECO:0000256" key="1">
    <source>
        <dbReference type="SAM" id="MobiDB-lite"/>
    </source>
</evidence>
<keyword evidence="3" id="KW-1185">Reference proteome</keyword>
<gene>
    <name evidence="2" type="ORF">CLAFUR5_03270</name>
</gene>
<dbReference type="KEGG" id="ffu:CLAFUR5_03270"/>
<dbReference type="EMBL" id="CP090164">
    <property type="protein sequence ID" value="UJO13578.1"/>
    <property type="molecule type" value="Genomic_DNA"/>
</dbReference>
<dbReference type="AlphaFoldDB" id="A0A9Q8L9Y5"/>
<name>A0A9Q8L9Y5_PASFU</name>
<proteinExistence type="predicted"/>
<feature type="region of interest" description="Disordered" evidence="1">
    <location>
        <begin position="1"/>
        <end position="25"/>
    </location>
</feature>
<accession>A0A9Q8L9Y5</accession>
<organism evidence="2 3">
    <name type="scientific">Passalora fulva</name>
    <name type="common">Tomato leaf mold</name>
    <name type="synonym">Cladosporium fulvum</name>
    <dbReference type="NCBI Taxonomy" id="5499"/>
    <lineage>
        <taxon>Eukaryota</taxon>
        <taxon>Fungi</taxon>
        <taxon>Dikarya</taxon>
        <taxon>Ascomycota</taxon>
        <taxon>Pezizomycotina</taxon>
        <taxon>Dothideomycetes</taxon>
        <taxon>Dothideomycetidae</taxon>
        <taxon>Mycosphaerellales</taxon>
        <taxon>Mycosphaerellaceae</taxon>
        <taxon>Fulvia</taxon>
    </lineage>
</organism>
<feature type="region of interest" description="Disordered" evidence="1">
    <location>
        <begin position="74"/>
        <end position="137"/>
    </location>
</feature>
<protein>
    <submittedName>
        <fullName evidence="2">Uncharacterized protein</fullName>
    </submittedName>
</protein>
<evidence type="ECO:0000313" key="3">
    <source>
        <dbReference type="Proteomes" id="UP000756132"/>
    </source>
</evidence>
<feature type="compositionally biased region" description="Basic and acidic residues" evidence="1">
    <location>
        <begin position="117"/>
        <end position="137"/>
    </location>
</feature>
<reference evidence="2" key="2">
    <citation type="journal article" date="2022" name="Microb. Genom.">
        <title>A chromosome-scale genome assembly of the tomato pathogen Cladosporium fulvum reveals a compartmentalized genome architecture and the presence of a dispensable chromosome.</title>
        <authorList>
            <person name="Zaccaron A.Z."/>
            <person name="Chen L.H."/>
            <person name="Samaras A."/>
            <person name="Stergiopoulos I."/>
        </authorList>
    </citation>
    <scope>NUCLEOTIDE SEQUENCE</scope>
    <source>
        <strain evidence="2">Race5_Kim</strain>
    </source>
</reference>
<dbReference type="GeneID" id="71983148"/>
<dbReference type="Proteomes" id="UP000756132">
    <property type="component" value="Chromosome 2"/>
</dbReference>
<sequence length="402" mass="45786">MDVGRGQRRYPTGPGHPSPGDAHREWLRNHVVPEVPPIPRGALDGELGVASWPRCVTREERRAFEAMGRYVPLRQETKRESSDHGAAQQQSINRMTLACRPRPAQLKRKREPDEVEVDRNDTQIKKQKAEPKSQSDTEKLLSEAWTAALLHADAILLLVEVDDTGGGYKRFIAKWLAEHEWAAELDKIKQAYLQAREESGVALAGPLHALLDHLERAWKVIDDATEDHPTMWTDDPDVEELKYLKGLVKHSHWVKLAYDFGPERNQMVLAHGNYCAARDTKHLLLTKDYRAQTIERLSALPDGLPTERDAAPESRSRKGWDEHDEFDEVRYFDDKKVAVDEIRKWIIWKEKFMIASAEQGSDTGKLDRGALVEARLALRNSILPSWKRGSKVRATLSVVLLC</sequence>
<dbReference type="RefSeq" id="XP_047757944.1">
    <property type="nucleotide sequence ID" value="XM_047902418.1"/>
</dbReference>
<reference evidence="2" key="1">
    <citation type="submission" date="2021-12" db="EMBL/GenBank/DDBJ databases">
        <authorList>
            <person name="Zaccaron A."/>
            <person name="Stergiopoulos I."/>
        </authorList>
    </citation>
    <scope>NUCLEOTIDE SEQUENCE</scope>
    <source>
        <strain evidence="2">Race5_Kim</strain>
    </source>
</reference>
<evidence type="ECO:0000313" key="2">
    <source>
        <dbReference type="EMBL" id="UJO13578.1"/>
    </source>
</evidence>